<accession>A0A4R3KAU8</accession>
<dbReference type="OrthoDB" id="9810047at2"/>
<reference evidence="10 11" key="1">
    <citation type="submission" date="2019-03" db="EMBL/GenBank/DDBJ databases">
        <title>Genomic Encyclopedia of Type Strains, Phase IV (KMG-IV): sequencing the most valuable type-strain genomes for metagenomic binning, comparative biology and taxonomic classification.</title>
        <authorList>
            <person name="Goeker M."/>
        </authorList>
    </citation>
    <scope>NUCLEOTIDE SEQUENCE [LARGE SCALE GENOMIC DNA]</scope>
    <source>
        <strain evidence="10 11">DSM 23802</strain>
    </source>
</reference>
<dbReference type="Proteomes" id="UP000295788">
    <property type="component" value="Unassembled WGS sequence"/>
</dbReference>
<dbReference type="AlphaFoldDB" id="A0A4R3KAU8"/>
<evidence type="ECO:0000256" key="8">
    <source>
        <dbReference type="SAM" id="Phobius"/>
    </source>
</evidence>
<dbReference type="GO" id="GO:0015744">
    <property type="term" value="P:succinate transport"/>
    <property type="evidence" value="ECO:0007669"/>
    <property type="project" value="TreeGrafter"/>
</dbReference>
<evidence type="ECO:0000313" key="10">
    <source>
        <dbReference type="EMBL" id="TCS80147.1"/>
    </source>
</evidence>
<keyword evidence="4 8" id="KW-0812">Transmembrane</keyword>
<feature type="transmembrane region" description="Helical" evidence="8">
    <location>
        <begin position="118"/>
        <end position="136"/>
    </location>
</feature>
<protein>
    <submittedName>
        <fullName evidence="10">Uncharacterized membrane protein YjjB (DUF3815 family)</fullName>
    </submittedName>
</protein>
<evidence type="ECO:0000259" key="9">
    <source>
        <dbReference type="Pfam" id="PF12821"/>
    </source>
</evidence>
<evidence type="ECO:0000256" key="1">
    <source>
        <dbReference type="ARBA" id="ARBA00004651"/>
    </source>
</evidence>
<dbReference type="GO" id="GO:0005886">
    <property type="term" value="C:plasma membrane"/>
    <property type="evidence" value="ECO:0007669"/>
    <property type="project" value="UniProtKB-SubCell"/>
</dbReference>
<feature type="transmembrane region" description="Helical" evidence="8">
    <location>
        <begin position="6"/>
        <end position="22"/>
    </location>
</feature>
<dbReference type="InterPro" id="IPR024528">
    <property type="entry name" value="ThrE_2"/>
</dbReference>
<dbReference type="RefSeq" id="WP_132769897.1">
    <property type="nucleotide sequence ID" value="NZ_SMAB01000018.1"/>
</dbReference>
<gene>
    <name evidence="10" type="ORF">EDD72_11818</name>
</gene>
<feature type="domain" description="Threonine/Serine exporter ThrE" evidence="9">
    <location>
        <begin position="11"/>
        <end position="135"/>
    </location>
</feature>
<feature type="transmembrane region" description="Helical" evidence="8">
    <location>
        <begin position="80"/>
        <end position="98"/>
    </location>
</feature>
<dbReference type="PANTHER" id="PTHR34390:SF1">
    <property type="entry name" value="SUCCINATE TRANSPORTER SUBUNIT YJJB-RELATED"/>
    <property type="match status" value="1"/>
</dbReference>
<comment type="caution">
    <text evidence="10">The sequence shown here is derived from an EMBL/GenBank/DDBJ whole genome shotgun (WGS) entry which is preliminary data.</text>
</comment>
<evidence type="ECO:0000256" key="2">
    <source>
        <dbReference type="ARBA" id="ARBA00022475"/>
    </source>
</evidence>
<name>A0A4R3KAU8_9BACI</name>
<dbReference type="InterPro" id="IPR050539">
    <property type="entry name" value="ThrE_Dicarb/AminoAcid_Exp"/>
</dbReference>
<feature type="transmembrane region" description="Helical" evidence="8">
    <location>
        <begin position="54"/>
        <end position="73"/>
    </location>
</feature>
<dbReference type="EMBL" id="SMAB01000018">
    <property type="protein sequence ID" value="TCS80147.1"/>
    <property type="molecule type" value="Genomic_DNA"/>
</dbReference>
<evidence type="ECO:0000256" key="4">
    <source>
        <dbReference type="ARBA" id="ARBA00022692"/>
    </source>
</evidence>
<proteinExistence type="inferred from homology"/>
<dbReference type="PANTHER" id="PTHR34390">
    <property type="entry name" value="UPF0442 PROTEIN YJJB-RELATED"/>
    <property type="match status" value="1"/>
</dbReference>
<evidence type="ECO:0000256" key="3">
    <source>
        <dbReference type="ARBA" id="ARBA00022519"/>
    </source>
</evidence>
<evidence type="ECO:0000256" key="7">
    <source>
        <dbReference type="ARBA" id="ARBA00034125"/>
    </source>
</evidence>
<evidence type="ECO:0000313" key="11">
    <source>
        <dbReference type="Proteomes" id="UP000295788"/>
    </source>
</evidence>
<sequence length="158" mass="17199">MSYYLKLLATGFFSTIAFGIIFNVPKKALISGGIIGMFGWVLYSILSVNYGYDIMAATLISTLFVAIISQLLARIKKMPVTVFSIAGIIPLVPGGPAYETMRNFVENEYSIAIKLATKTLLISGAIAFGLIISGVISQTKKRNDQIHVKQSQSDDQIL</sequence>
<keyword evidence="6 8" id="KW-0472">Membrane</keyword>
<feature type="transmembrane region" description="Helical" evidence="8">
    <location>
        <begin position="29"/>
        <end position="48"/>
    </location>
</feature>
<keyword evidence="5 8" id="KW-1133">Transmembrane helix</keyword>
<comment type="subcellular location">
    <subcellularLocation>
        <location evidence="1">Cell membrane</location>
        <topology evidence="1">Multi-pass membrane protein</topology>
    </subcellularLocation>
</comment>
<organism evidence="10 11">
    <name type="scientific">Tepidibacillus fermentans</name>
    <dbReference type="NCBI Taxonomy" id="1281767"/>
    <lineage>
        <taxon>Bacteria</taxon>
        <taxon>Bacillati</taxon>
        <taxon>Bacillota</taxon>
        <taxon>Bacilli</taxon>
        <taxon>Bacillales</taxon>
        <taxon>Bacillaceae</taxon>
        <taxon>Tepidibacillus</taxon>
    </lineage>
</organism>
<keyword evidence="3" id="KW-0997">Cell inner membrane</keyword>
<keyword evidence="11" id="KW-1185">Reference proteome</keyword>
<keyword evidence="2" id="KW-1003">Cell membrane</keyword>
<evidence type="ECO:0000256" key="6">
    <source>
        <dbReference type="ARBA" id="ARBA00023136"/>
    </source>
</evidence>
<evidence type="ECO:0000256" key="5">
    <source>
        <dbReference type="ARBA" id="ARBA00022989"/>
    </source>
</evidence>
<comment type="similarity">
    <text evidence="7">Belongs to the ThrE exporter (TC 2.A.79) family.</text>
</comment>
<dbReference type="Pfam" id="PF12821">
    <property type="entry name" value="ThrE_2"/>
    <property type="match status" value="1"/>
</dbReference>